<name>A0ABU4SPU3_9GAMM</name>
<dbReference type="RefSeq" id="WP_319927376.1">
    <property type="nucleotide sequence ID" value="NZ_VCDP01000068.1"/>
</dbReference>
<organism evidence="2 3">
    <name type="scientific">Xenorhabdus littoralis</name>
    <dbReference type="NCBI Taxonomy" id="2582835"/>
    <lineage>
        <taxon>Bacteria</taxon>
        <taxon>Pseudomonadati</taxon>
        <taxon>Pseudomonadota</taxon>
        <taxon>Gammaproteobacteria</taxon>
        <taxon>Enterobacterales</taxon>
        <taxon>Morganellaceae</taxon>
        <taxon>Xenorhabdus</taxon>
    </lineage>
</organism>
<dbReference type="Proteomes" id="UP001271640">
    <property type="component" value="Unassembled WGS sequence"/>
</dbReference>
<evidence type="ECO:0008006" key="4">
    <source>
        <dbReference type="Google" id="ProtNLM"/>
    </source>
</evidence>
<dbReference type="NCBIfam" id="NF038235">
    <property type="entry name" value="retron_Ec48_2TM"/>
    <property type="match status" value="1"/>
</dbReference>
<evidence type="ECO:0000256" key="1">
    <source>
        <dbReference type="SAM" id="Phobius"/>
    </source>
</evidence>
<accession>A0ABU4SPU3</accession>
<feature type="transmembrane region" description="Helical" evidence="1">
    <location>
        <begin position="68"/>
        <end position="90"/>
    </location>
</feature>
<protein>
    <recommendedName>
        <fullName evidence="4">SMODS-associating 2TM beta-strand rich effector domain-containing protein</fullName>
    </recommendedName>
</protein>
<feature type="transmembrane region" description="Helical" evidence="1">
    <location>
        <begin position="12"/>
        <end position="32"/>
    </location>
</feature>
<dbReference type="EMBL" id="VCDP01000068">
    <property type="protein sequence ID" value="MDX8000663.1"/>
    <property type="molecule type" value="Genomic_DNA"/>
</dbReference>
<sequence length="237" mass="26970">MLRNKVSSTDRFIIFVILICLILVAILCFSFLRTIYGLNLNKLDFCLQSKCIDFFATKITGVVALAQFFGWLVTLIAALGGAIIALRTYVTGIGNSNITNHIAHFSMFRDFVNSEINKRKKISPDTIDIHMWYNVIFPESKSGNLMYSQIYLNHLNEIKGVVEDANFHISTLTGKYKYQTHQRKMIESLSNVGVSINNGPKNVFIDMEYEAFSLIDSVNNTFVSGHYLFCSLERKYS</sequence>
<gene>
    <name evidence="2" type="ORF">FE394_16050</name>
</gene>
<evidence type="ECO:0000313" key="3">
    <source>
        <dbReference type="Proteomes" id="UP001271640"/>
    </source>
</evidence>
<keyword evidence="1" id="KW-1133">Transmembrane helix</keyword>
<keyword evidence="3" id="KW-1185">Reference proteome</keyword>
<comment type="caution">
    <text evidence="2">The sequence shown here is derived from an EMBL/GenBank/DDBJ whole genome shotgun (WGS) entry which is preliminary data.</text>
</comment>
<proteinExistence type="predicted"/>
<keyword evidence="1" id="KW-0472">Membrane</keyword>
<keyword evidence="1" id="KW-0812">Transmembrane</keyword>
<reference evidence="3" key="1">
    <citation type="journal article" date="2024" name="Toxins">
        <title>Genome Sequence Analysis of Native Xenorhabdus Strains Isolated from Entomopathogenic Nematodes in Argentina.</title>
        <authorList>
            <person name="Palma L."/>
            <person name="Frizzo L."/>
            <person name="Kaiser S."/>
            <person name="Berry C."/>
            <person name="Caballero P."/>
            <person name="Bode H.B."/>
            <person name="Del Valle E.E."/>
        </authorList>
    </citation>
    <scope>NUCLEOTIDE SEQUENCE [LARGE SCALE GENOMIC DNA]</scope>
    <source>
        <strain evidence="3">Reich</strain>
    </source>
</reference>
<evidence type="ECO:0000313" key="2">
    <source>
        <dbReference type="EMBL" id="MDX8000663.1"/>
    </source>
</evidence>
<dbReference type="InterPro" id="IPR053597">
    <property type="entry name" value="Retron_Ec48_antiviral"/>
</dbReference>